<dbReference type="InterPro" id="IPR016292">
    <property type="entry name" value="Epoxide_hydrolase"/>
</dbReference>
<dbReference type="STRING" id="1334629.MFUL124B02_11715"/>
<evidence type="ECO:0000313" key="6">
    <source>
        <dbReference type="EMBL" id="GEN13382.1"/>
    </source>
</evidence>
<dbReference type="RefSeq" id="WP_074959410.1">
    <property type="nucleotide sequence ID" value="NZ_BJXR01000079.1"/>
</dbReference>
<dbReference type="EMBL" id="BJXR01000079">
    <property type="protein sequence ID" value="GEN13382.1"/>
    <property type="molecule type" value="Genomic_DNA"/>
</dbReference>
<proteinExistence type="inferred from homology"/>
<dbReference type="InterPro" id="IPR010497">
    <property type="entry name" value="Epoxide_hydro_N"/>
</dbReference>
<dbReference type="PANTHER" id="PTHR21661:SF35">
    <property type="entry name" value="EPOXIDE HYDROLASE"/>
    <property type="match status" value="1"/>
</dbReference>
<dbReference type="InterPro" id="IPR029058">
    <property type="entry name" value="AB_hydrolase_fold"/>
</dbReference>
<dbReference type="PANTHER" id="PTHR21661">
    <property type="entry name" value="EPOXIDE HYDROLASE 1-RELATED"/>
    <property type="match status" value="1"/>
</dbReference>
<name>A0A511TJ70_MYXFU</name>
<evidence type="ECO:0000256" key="3">
    <source>
        <dbReference type="ARBA" id="ARBA00022801"/>
    </source>
</evidence>
<comment type="caution">
    <text evidence="6">The sequence shown here is derived from an EMBL/GenBank/DDBJ whole genome shotgun (WGS) entry which is preliminary data.</text>
</comment>
<reference evidence="6 9" key="2">
    <citation type="submission" date="2019-07" db="EMBL/GenBank/DDBJ databases">
        <title>Whole genome shotgun sequence of Myxococcus fulvus NBRC 100333.</title>
        <authorList>
            <person name="Hosoyama A."/>
            <person name="Uohara A."/>
            <person name="Ohji S."/>
            <person name="Ichikawa N."/>
        </authorList>
    </citation>
    <scope>NUCLEOTIDE SEQUENCE [LARGE SCALE GENOMIC DNA]</scope>
    <source>
        <strain evidence="6 9">NBRC 100333</strain>
    </source>
</reference>
<dbReference type="PIRSF" id="PIRSF001112">
    <property type="entry name" value="Epoxide_hydrolase"/>
    <property type="match status" value="1"/>
</dbReference>
<evidence type="ECO:0000259" key="5">
    <source>
        <dbReference type="Pfam" id="PF06441"/>
    </source>
</evidence>
<feature type="domain" description="Epoxide hydrolase N-terminal" evidence="5">
    <location>
        <begin position="10"/>
        <end position="114"/>
    </location>
</feature>
<feature type="active site" description="Proton donor" evidence="4">
    <location>
        <position position="304"/>
    </location>
</feature>
<dbReference type="GO" id="GO:0097176">
    <property type="term" value="P:epoxide metabolic process"/>
    <property type="evidence" value="ECO:0007669"/>
    <property type="project" value="TreeGrafter"/>
</dbReference>
<accession>A0A511TJ70</accession>
<feature type="active site" description="Proton acceptor" evidence="4">
    <location>
        <position position="359"/>
    </location>
</feature>
<keyword evidence="2" id="KW-0058">Aromatic hydrocarbons catabolism</keyword>
<sequence>MHEPKRRTTSPFTLSISDAELADLRARLKATRFPAPVEGVGWDDGTDTALLRRFVTHWAERFDWRAAEQRLNAIPQFIEEIDGERVHFVHAPGQGKTRVPIVLANGWPSNFVEFLPLIPLLTAEQNGVSFDVIIPSMQGFGFSGRPTQKGMNMTRMGHLWAELMTRLGYEKFLVACSDLGSGVCFSLVRNHPGRLLGVHYLNVFSGYPRPEAPTPEEVDYFRRVDLWAFTQGAYVMLHGTKPQTLAVGLNDSPAGLASWILEKFHGCSLLREGQLESVYSLDDLCTLLSVYWFTQTIGSSVRLYKEAFADQELLTPMPRHDVRQGVLVPADVDNPAPRAWGERHLQNLVHWTEARQVGHFPALEAPEHYAADIRAFHGTIR</sequence>
<evidence type="ECO:0000256" key="4">
    <source>
        <dbReference type="PIRSR" id="PIRSR001112-1"/>
    </source>
</evidence>
<dbReference type="InterPro" id="IPR000639">
    <property type="entry name" value="Epox_hydrolase-like"/>
</dbReference>
<feature type="active site" description="Nucleophile" evidence="4">
    <location>
        <position position="178"/>
    </location>
</feature>
<dbReference type="Proteomes" id="UP000183760">
    <property type="component" value="Unassembled WGS sequence"/>
</dbReference>
<dbReference type="AlphaFoldDB" id="A0A511TJ70"/>
<dbReference type="SUPFAM" id="SSF53474">
    <property type="entry name" value="alpha/beta-Hydrolases"/>
    <property type="match status" value="1"/>
</dbReference>
<keyword evidence="3" id="KW-0378">Hydrolase</keyword>
<gene>
    <name evidence="6" type="ORF">MFU01_84190</name>
    <name evidence="7" type="ORF">SAMN05443572_12032</name>
</gene>
<evidence type="ECO:0000313" key="8">
    <source>
        <dbReference type="Proteomes" id="UP000183760"/>
    </source>
</evidence>
<keyword evidence="8" id="KW-1185">Reference proteome</keyword>
<dbReference type="EMBL" id="FOIB01000020">
    <property type="protein sequence ID" value="SEU42698.1"/>
    <property type="molecule type" value="Genomic_DNA"/>
</dbReference>
<reference evidence="7 8" key="1">
    <citation type="submission" date="2016-10" db="EMBL/GenBank/DDBJ databases">
        <authorList>
            <person name="Varghese N."/>
            <person name="Submissions S."/>
        </authorList>
    </citation>
    <scope>NUCLEOTIDE SEQUENCE [LARGE SCALE GENOMIC DNA]</scope>
    <source>
        <strain evidence="7 8">DSM 16525</strain>
    </source>
</reference>
<dbReference type="Pfam" id="PF06441">
    <property type="entry name" value="EHN"/>
    <property type="match status" value="1"/>
</dbReference>
<evidence type="ECO:0000313" key="7">
    <source>
        <dbReference type="EMBL" id="SEU42698.1"/>
    </source>
</evidence>
<comment type="similarity">
    <text evidence="1">Belongs to the peptidase S33 family.</text>
</comment>
<dbReference type="OrthoDB" id="9780765at2"/>
<dbReference type="Gene3D" id="3.40.50.1820">
    <property type="entry name" value="alpha/beta hydrolase"/>
    <property type="match status" value="1"/>
</dbReference>
<dbReference type="PRINTS" id="PR00412">
    <property type="entry name" value="EPOXHYDRLASE"/>
</dbReference>
<organism evidence="6 9">
    <name type="scientific">Myxococcus fulvus</name>
    <dbReference type="NCBI Taxonomy" id="33"/>
    <lineage>
        <taxon>Bacteria</taxon>
        <taxon>Pseudomonadati</taxon>
        <taxon>Myxococcota</taxon>
        <taxon>Myxococcia</taxon>
        <taxon>Myxococcales</taxon>
        <taxon>Cystobacterineae</taxon>
        <taxon>Myxococcaceae</taxon>
        <taxon>Myxococcus</taxon>
    </lineage>
</organism>
<evidence type="ECO:0000313" key="9">
    <source>
        <dbReference type="Proteomes" id="UP000321514"/>
    </source>
</evidence>
<protein>
    <submittedName>
        <fullName evidence="6">Multidrug MFS transporter</fullName>
    </submittedName>
    <submittedName>
        <fullName evidence="7">Pimeloyl-ACP methyl ester carboxylesterase</fullName>
    </submittedName>
</protein>
<dbReference type="Proteomes" id="UP000321514">
    <property type="component" value="Unassembled WGS sequence"/>
</dbReference>
<dbReference type="GO" id="GO:0004301">
    <property type="term" value="F:epoxide hydrolase activity"/>
    <property type="evidence" value="ECO:0007669"/>
    <property type="project" value="TreeGrafter"/>
</dbReference>
<evidence type="ECO:0000256" key="2">
    <source>
        <dbReference type="ARBA" id="ARBA00022797"/>
    </source>
</evidence>
<evidence type="ECO:0000256" key="1">
    <source>
        <dbReference type="ARBA" id="ARBA00010088"/>
    </source>
</evidence>